<dbReference type="PANTHER" id="PTHR33375">
    <property type="entry name" value="CHROMOSOME-PARTITIONING PROTEIN PARB-RELATED"/>
    <property type="match status" value="1"/>
</dbReference>
<dbReference type="AlphaFoldDB" id="A0A267MFT8"/>
<keyword evidence="7" id="KW-0131">Cell cycle</keyword>
<dbReference type="GO" id="GO:0003677">
    <property type="term" value="F:DNA binding"/>
    <property type="evidence" value="ECO:0007669"/>
    <property type="project" value="UniProtKB-KW"/>
</dbReference>
<keyword evidence="6" id="KW-0717">Septation</keyword>
<dbReference type="InterPro" id="IPR023705">
    <property type="entry name" value="Nucleoid_occlusion_protein"/>
</dbReference>
<dbReference type="Proteomes" id="UP000216024">
    <property type="component" value="Unassembled WGS sequence"/>
</dbReference>
<dbReference type="SMART" id="SM00470">
    <property type="entry name" value="ParB"/>
    <property type="match status" value="1"/>
</dbReference>
<feature type="domain" description="ParB-like N-terminal" evidence="8">
    <location>
        <begin position="10"/>
        <end position="100"/>
    </location>
</feature>
<comment type="similarity">
    <text evidence="2">Belongs to the ParB family.</text>
</comment>
<dbReference type="InterPro" id="IPR036086">
    <property type="entry name" value="ParB/Sulfiredoxin_sf"/>
</dbReference>
<comment type="caution">
    <text evidence="9">The sequence shown here is derived from an EMBL/GenBank/DDBJ whole genome shotgun (WGS) entry which is preliminary data.</text>
</comment>
<dbReference type="OrthoDB" id="9802051at2"/>
<gene>
    <name evidence="9" type="primary">noc</name>
    <name evidence="9" type="ORF">CCE28_15130</name>
</gene>
<dbReference type="GO" id="GO:0005694">
    <property type="term" value="C:chromosome"/>
    <property type="evidence" value="ECO:0007669"/>
    <property type="project" value="TreeGrafter"/>
</dbReference>
<dbReference type="FunFam" id="3.90.1530.30:FF:000001">
    <property type="entry name" value="Chromosome partitioning protein ParB"/>
    <property type="match status" value="1"/>
</dbReference>
<dbReference type="SUPFAM" id="SSF110849">
    <property type="entry name" value="ParB/Sulfiredoxin"/>
    <property type="match status" value="1"/>
</dbReference>
<dbReference type="FunFam" id="1.10.10.2830:FF:000001">
    <property type="entry name" value="Chromosome partitioning protein ParB"/>
    <property type="match status" value="1"/>
</dbReference>
<proteinExistence type="inferred from homology"/>
<protein>
    <submittedName>
        <fullName evidence="9">Nucleoid occlusion protein</fullName>
    </submittedName>
</protein>
<dbReference type="InterPro" id="IPR041468">
    <property type="entry name" value="HTH_ParB/Spo0J"/>
</dbReference>
<evidence type="ECO:0000256" key="3">
    <source>
        <dbReference type="ARBA" id="ARBA00022490"/>
    </source>
</evidence>
<keyword evidence="4" id="KW-0132">Cell division</keyword>
<dbReference type="SUPFAM" id="SSF109709">
    <property type="entry name" value="KorB DNA-binding domain-like"/>
    <property type="match status" value="1"/>
</dbReference>
<dbReference type="Gene3D" id="3.90.1530.30">
    <property type="match status" value="1"/>
</dbReference>
<organism evidence="9 10">
    <name type="scientific">Anaeromicrobium sediminis</name>
    <dbReference type="NCBI Taxonomy" id="1478221"/>
    <lineage>
        <taxon>Bacteria</taxon>
        <taxon>Bacillati</taxon>
        <taxon>Bacillota</taxon>
        <taxon>Clostridia</taxon>
        <taxon>Peptostreptococcales</taxon>
        <taxon>Thermotaleaceae</taxon>
        <taxon>Anaeromicrobium</taxon>
    </lineage>
</organism>
<evidence type="ECO:0000259" key="8">
    <source>
        <dbReference type="SMART" id="SM00470"/>
    </source>
</evidence>
<sequence length="266" mass="30583">MIRDGNAKVVEIPVNLISPNPYQPRRIFNKAHIEELSESIKCYGVLQPISVRNLGENRYELVAGERRLKATKHAGLETIPAIVRNMTDEDSAVLALIENLQREDLNFIEEALGYENLMKDHNFTQHDVAKKVGKSQSTIANKLRILKLPEEVKASLIEHGLTERHGRALLKLHDEKLQLMVLKEIIDKDLTVKKTEDRIKSILEEFREEKDDNKRKIKSAFNFRIYLNTLKNAYNAIKDTGLKAEYNQKDKGEYIEVTVKIPKDQG</sequence>
<dbReference type="Gene3D" id="1.10.10.2830">
    <property type="match status" value="1"/>
</dbReference>
<evidence type="ECO:0000256" key="1">
    <source>
        <dbReference type="ARBA" id="ARBA00004453"/>
    </source>
</evidence>
<keyword evidence="3" id="KW-0963">Cytoplasm</keyword>
<dbReference type="CDD" id="cd16393">
    <property type="entry name" value="SPO0J_N"/>
    <property type="match status" value="1"/>
</dbReference>
<dbReference type="GO" id="GO:0009295">
    <property type="term" value="C:nucleoid"/>
    <property type="evidence" value="ECO:0007669"/>
    <property type="project" value="UniProtKB-SubCell"/>
</dbReference>
<accession>A0A267MFT8</accession>
<evidence type="ECO:0000313" key="9">
    <source>
        <dbReference type="EMBL" id="PAB58439.1"/>
    </source>
</evidence>
<keyword evidence="10" id="KW-1185">Reference proteome</keyword>
<dbReference type="NCBIfam" id="TIGR00180">
    <property type="entry name" value="parB_part"/>
    <property type="match status" value="1"/>
</dbReference>
<evidence type="ECO:0000256" key="4">
    <source>
        <dbReference type="ARBA" id="ARBA00022618"/>
    </source>
</evidence>
<dbReference type="InterPro" id="IPR003115">
    <property type="entry name" value="ParB_N"/>
</dbReference>
<dbReference type="NCBIfam" id="TIGR04285">
    <property type="entry name" value="nucleoid_noc"/>
    <property type="match status" value="1"/>
</dbReference>
<dbReference type="GO" id="GO:0045881">
    <property type="term" value="P:positive regulation of sporulation resulting in formation of a cellular spore"/>
    <property type="evidence" value="ECO:0007669"/>
    <property type="project" value="TreeGrafter"/>
</dbReference>
<evidence type="ECO:0000256" key="7">
    <source>
        <dbReference type="ARBA" id="ARBA00023306"/>
    </source>
</evidence>
<dbReference type="Pfam" id="PF02195">
    <property type="entry name" value="ParB_N"/>
    <property type="match status" value="1"/>
</dbReference>
<dbReference type="GO" id="GO:0007059">
    <property type="term" value="P:chromosome segregation"/>
    <property type="evidence" value="ECO:0007669"/>
    <property type="project" value="TreeGrafter"/>
</dbReference>
<name>A0A267MFT8_9FIRM</name>
<evidence type="ECO:0000256" key="6">
    <source>
        <dbReference type="ARBA" id="ARBA00023210"/>
    </source>
</evidence>
<evidence type="ECO:0000313" key="10">
    <source>
        <dbReference type="Proteomes" id="UP000216024"/>
    </source>
</evidence>
<evidence type="ECO:0000256" key="2">
    <source>
        <dbReference type="ARBA" id="ARBA00006295"/>
    </source>
</evidence>
<dbReference type="InterPro" id="IPR050336">
    <property type="entry name" value="Chromosome_partition/occlusion"/>
</dbReference>
<dbReference type="EMBL" id="NIBG01000015">
    <property type="protein sequence ID" value="PAB58439.1"/>
    <property type="molecule type" value="Genomic_DNA"/>
</dbReference>
<dbReference type="Pfam" id="PF17762">
    <property type="entry name" value="HTH_ParB"/>
    <property type="match status" value="1"/>
</dbReference>
<comment type="subcellular location">
    <subcellularLocation>
        <location evidence="1">Cytoplasm</location>
        <location evidence="1">Nucleoid</location>
    </subcellularLocation>
</comment>
<dbReference type="PANTHER" id="PTHR33375:SF8">
    <property type="entry name" value="NUCLEOID OCCLUSION PROTEIN"/>
    <property type="match status" value="1"/>
</dbReference>
<reference evidence="9 10" key="1">
    <citation type="submission" date="2017-06" db="EMBL/GenBank/DDBJ databases">
        <title>Draft genome sequence of anaerobic fermentative bacterium Anaeromicrobium sediminis DY2726D isolated from West Pacific Ocean sediments.</title>
        <authorList>
            <person name="Zeng X."/>
        </authorList>
    </citation>
    <scope>NUCLEOTIDE SEQUENCE [LARGE SCALE GENOMIC DNA]</scope>
    <source>
        <strain evidence="9 10">DY2726D</strain>
    </source>
</reference>
<keyword evidence="5" id="KW-0238">DNA-binding</keyword>
<dbReference type="GO" id="GO:0000917">
    <property type="term" value="P:division septum assembly"/>
    <property type="evidence" value="ECO:0007669"/>
    <property type="project" value="UniProtKB-KW"/>
</dbReference>
<dbReference type="InterPro" id="IPR004437">
    <property type="entry name" value="ParB/RepB/Spo0J"/>
</dbReference>
<evidence type="ECO:0000256" key="5">
    <source>
        <dbReference type="ARBA" id="ARBA00023125"/>
    </source>
</evidence>